<accession>A0A523RWF1</accession>
<evidence type="ECO:0000313" key="2">
    <source>
        <dbReference type="EMBL" id="TET10087.1"/>
    </source>
</evidence>
<organism evidence="2 3">
    <name type="scientific">Aerophobetes bacterium</name>
    <dbReference type="NCBI Taxonomy" id="2030807"/>
    <lineage>
        <taxon>Bacteria</taxon>
        <taxon>Candidatus Aerophobota</taxon>
    </lineage>
</organism>
<protein>
    <submittedName>
        <fullName evidence="2">Uncharacterized protein</fullName>
    </submittedName>
</protein>
<dbReference type="AlphaFoldDB" id="A0A523RWF1"/>
<feature type="transmembrane region" description="Helical" evidence="1">
    <location>
        <begin position="7"/>
        <end position="29"/>
    </location>
</feature>
<evidence type="ECO:0000256" key="1">
    <source>
        <dbReference type="SAM" id="Phobius"/>
    </source>
</evidence>
<dbReference type="EMBL" id="SOKJ01000247">
    <property type="protein sequence ID" value="TET10087.1"/>
    <property type="molecule type" value="Genomic_DNA"/>
</dbReference>
<evidence type="ECO:0000313" key="3">
    <source>
        <dbReference type="Proteomes" id="UP000316360"/>
    </source>
</evidence>
<gene>
    <name evidence="2" type="ORF">E3J84_04495</name>
</gene>
<feature type="transmembrane region" description="Helical" evidence="1">
    <location>
        <begin position="41"/>
        <end position="62"/>
    </location>
</feature>
<reference evidence="2 3" key="1">
    <citation type="submission" date="2019-03" db="EMBL/GenBank/DDBJ databases">
        <title>Metabolic potential of uncultured bacteria and archaea associated with petroleum seepage in deep-sea sediments.</title>
        <authorList>
            <person name="Dong X."/>
            <person name="Hubert C."/>
        </authorList>
    </citation>
    <scope>NUCLEOTIDE SEQUENCE [LARGE SCALE GENOMIC DNA]</scope>
    <source>
        <strain evidence="2">E44_bin7</strain>
    </source>
</reference>
<comment type="caution">
    <text evidence="2">The sequence shown here is derived from an EMBL/GenBank/DDBJ whole genome shotgun (WGS) entry which is preliminary data.</text>
</comment>
<keyword evidence="1" id="KW-0472">Membrane</keyword>
<dbReference type="Proteomes" id="UP000316360">
    <property type="component" value="Unassembled WGS sequence"/>
</dbReference>
<keyword evidence="1" id="KW-0812">Transmembrane</keyword>
<name>A0A523RWF1_UNCAE</name>
<sequence length="79" mass="9071">MTLKDYINDALIIGMSLAFLFNFCLIWHYEQILVQEYNLVIRIAETWGFILILAFGIGNFIVDMKIDLRKGAGKIDGTK</sequence>
<keyword evidence="1" id="KW-1133">Transmembrane helix</keyword>
<proteinExistence type="predicted"/>